<name>A0ABV1ID56_9ACTN</name>
<keyword evidence="1" id="KW-0812">Transmembrane</keyword>
<dbReference type="Gene3D" id="3.30.565.10">
    <property type="entry name" value="Histidine kinase-like ATPase, C-terminal domain"/>
    <property type="match status" value="1"/>
</dbReference>
<proteinExistence type="predicted"/>
<dbReference type="EMBL" id="JBBNGS010000001">
    <property type="protein sequence ID" value="MEQ2636828.1"/>
    <property type="molecule type" value="Genomic_DNA"/>
</dbReference>
<evidence type="ECO:0000256" key="1">
    <source>
        <dbReference type="SAM" id="Phobius"/>
    </source>
</evidence>
<evidence type="ECO:0000259" key="2">
    <source>
        <dbReference type="Pfam" id="PF14501"/>
    </source>
</evidence>
<dbReference type="Proteomes" id="UP001478817">
    <property type="component" value="Unassembled WGS sequence"/>
</dbReference>
<feature type="transmembrane region" description="Helical" evidence="1">
    <location>
        <begin position="69"/>
        <end position="90"/>
    </location>
</feature>
<keyword evidence="4" id="KW-1185">Reference proteome</keyword>
<feature type="transmembrane region" description="Helical" evidence="1">
    <location>
        <begin position="134"/>
        <end position="152"/>
    </location>
</feature>
<feature type="domain" description="Sensor histidine kinase NatK-like C-terminal" evidence="2">
    <location>
        <begin position="328"/>
        <end position="434"/>
    </location>
</feature>
<feature type="transmembrane region" description="Helical" evidence="1">
    <location>
        <begin position="38"/>
        <end position="57"/>
    </location>
</feature>
<gene>
    <name evidence="3" type="ORF">AAAT05_00465</name>
</gene>
<accession>A0ABV1ID56</accession>
<evidence type="ECO:0000313" key="4">
    <source>
        <dbReference type="Proteomes" id="UP001478817"/>
    </source>
</evidence>
<dbReference type="InterPro" id="IPR032834">
    <property type="entry name" value="NatK-like_C"/>
</dbReference>
<keyword evidence="1" id="KW-1133">Transmembrane helix</keyword>
<feature type="transmembrane region" description="Helical" evidence="1">
    <location>
        <begin position="194"/>
        <end position="213"/>
    </location>
</feature>
<keyword evidence="1" id="KW-0472">Membrane</keyword>
<dbReference type="SUPFAM" id="SSF55874">
    <property type="entry name" value="ATPase domain of HSP90 chaperone/DNA topoisomerase II/histidine kinase"/>
    <property type="match status" value="1"/>
</dbReference>
<feature type="transmembrane region" description="Helical" evidence="1">
    <location>
        <begin position="164"/>
        <end position="182"/>
    </location>
</feature>
<evidence type="ECO:0000313" key="3">
    <source>
        <dbReference type="EMBL" id="MEQ2636828.1"/>
    </source>
</evidence>
<dbReference type="RefSeq" id="WP_349181184.1">
    <property type="nucleotide sequence ID" value="NZ_JBBNGS010000001.1"/>
</dbReference>
<reference evidence="3 4" key="1">
    <citation type="submission" date="2024-04" db="EMBL/GenBank/DDBJ databases">
        <title>Human intestinal bacterial collection.</title>
        <authorList>
            <person name="Pauvert C."/>
            <person name="Hitch T.C.A."/>
            <person name="Clavel T."/>
        </authorList>
    </citation>
    <scope>NUCLEOTIDE SEQUENCE [LARGE SCALE GENOMIC DNA]</scope>
    <source>
        <strain evidence="3 4">CLA-AA-H197</strain>
    </source>
</reference>
<organism evidence="3 4">
    <name type="scientific">Paratractidigestivibacter faecalis</name>
    <dbReference type="NCBI Taxonomy" id="2292441"/>
    <lineage>
        <taxon>Bacteria</taxon>
        <taxon>Bacillati</taxon>
        <taxon>Actinomycetota</taxon>
        <taxon>Coriobacteriia</taxon>
        <taxon>Coriobacteriales</taxon>
        <taxon>Atopobiaceae</taxon>
        <taxon>Paratractidigestivibacter</taxon>
    </lineage>
</organism>
<keyword evidence="3" id="KW-0067">ATP-binding</keyword>
<comment type="caution">
    <text evidence="3">The sequence shown here is derived from an EMBL/GenBank/DDBJ whole genome shotgun (WGS) entry which is preliminary data.</text>
</comment>
<protein>
    <submittedName>
        <fullName evidence="3">ATP-binding protein</fullName>
    </submittedName>
</protein>
<dbReference type="GO" id="GO:0005524">
    <property type="term" value="F:ATP binding"/>
    <property type="evidence" value="ECO:0007669"/>
    <property type="project" value="UniProtKB-KW"/>
</dbReference>
<dbReference type="Pfam" id="PF14501">
    <property type="entry name" value="HATPase_c_5"/>
    <property type="match status" value="1"/>
</dbReference>
<keyword evidence="3" id="KW-0547">Nucleotide-binding</keyword>
<dbReference type="InterPro" id="IPR036890">
    <property type="entry name" value="HATPase_C_sf"/>
</dbReference>
<dbReference type="CDD" id="cd16935">
    <property type="entry name" value="HATPase_AgrC-ComD-like"/>
    <property type="match status" value="1"/>
</dbReference>
<sequence length="450" mass="49409">MPWNATELMRASLTCAQILFAVLLFSSSLPVRDRLAGRVVIVGVIFLAWAAGMSLLVPGSLPGSGGNSSTLVIIFGLSLVAALFTVVFVFRASIWTGFFCATAGYTLQNLTGSLWKLANYALPLSDMGFNLGMVIPYLMVYLVAYLSFISRIRRKGLDLIEQRVMLAMMVVVIFAIIGYDVVVKELEAMELPHSMVLACRLTHVLLCLGVLIFEYEVLYSRQLELEVASVEQIMRQEKEQFQISRETIEAINLKCHDIKHQIRSVGVDSSVDPVVLREMEQQVDIYDAAVRTGNEALDVILTEKSLICERENVTLSCIADGDCIAFMAASDVYSLMGNALDNALEAARRMKDPERRSISLVLRARASMAVLHIENYYAGELLFGNGEDLPATTKADASSHGYGMKSMQLVAKKYHGNIHARAADGVFHLNVVLPLPTQPIGVNQSGASTD</sequence>